<dbReference type="EMBL" id="GBXM01042053">
    <property type="protein sequence ID" value="JAH66524.1"/>
    <property type="molecule type" value="Transcribed_RNA"/>
</dbReference>
<accession>A0A0E9UL04</accession>
<evidence type="ECO:0000313" key="1">
    <source>
        <dbReference type="EMBL" id="JAH66524.1"/>
    </source>
</evidence>
<sequence>MRNKKSIKCVPI</sequence>
<name>A0A0E9UL04_ANGAN</name>
<proteinExistence type="predicted"/>
<reference evidence="1" key="1">
    <citation type="submission" date="2014-11" db="EMBL/GenBank/DDBJ databases">
        <authorList>
            <person name="Amaro Gonzalez C."/>
        </authorList>
    </citation>
    <scope>NUCLEOTIDE SEQUENCE</scope>
</reference>
<organism evidence="1">
    <name type="scientific">Anguilla anguilla</name>
    <name type="common">European freshwater eel</name>
    <name type="synonym">Muraena anguilla</name>
    <dbReference type="NCBI Taxonomy" id="7936"/>
    <lineage>
        <taxon>Eukaryota</taxon>
        <taxon>Metazoa</taxon>
        <taxon>Chordata</taxon>
        <taxon>Craniata</taxon>
        <taxon>Vertebrata</taxon>
        <taxon>Euteleostomi</taxon>
        <taxon>Actinopterygii</taxon>
        <taxon>Neopterygii</taxon>
        <taxon>Teleostei</taxon>
        <taxon>Anguilliformes</taxon>
        <taxon>Anguillidae</taxon>
        <taxon>Anguilla</taxon>
    </lineage>
</organism>
<reference evidence="1" key="2">
    <citation type="journal article" date="2015" name="Fish Shellfish Immunol.">
        <title>Early steps in the European eel (Anguilla anguilla)-Vibrio vulnificus interaction in the gills: Role of the RtxA13 toxin.</title>
        <authorList>
            <person name="Callol A."/>
            <person name="Pajuelo D."/>
            <person name="Ebbesson L."/>
            <person name="Teles M."/>
            <person name="MacKenzie S."/>
            <person name="Amaro C."/>
        </authorList>
    </citation>
    <scope>NUCLEOTIDE SEQUENCE</scope>
</reference>
<protein>
    <submittedName>
        <fullName evidence="1">Uncharacterized protein</fullName>
    </submittedName>
</protein>